<accession>A0ABX6WIG4</accession>
<reference evidence="2 3" key="1">
    <citation type="submission" date="2020-11" db="EMBL/GenBank/DDBJ databases">
        <title>Complete genome sequence unveiled secondary metabolic potentials in Streptomyces solisilvae HNM0141.</title>
        <authorList>
            <person name="Huang X."/>
        </authorList>
    </citation>
    <scope>NUCLEOTIDE SEQUENCE [LARGE SCALE GENOMIC DNA]</scope>
    <source>
        <strain evidence="2 3">HNM0141</strain>
    </source>
</reference>
<dbReference type="Gene3D" id="2.120.10.30">
    <property type="entry name" value="TolB, C-terminal domain"/>
    <property type="match status" value="1"/>
</dbReference>
<keyword evidence="3" id="KW-1185">Reference proteome</keyword>
<dbReference type="PANTHER" id="PTHR47572:SF5">
    <property type="entry name" value="BLR2277 PROTEIN"/>
    <property type="match status" value="1"/>
</dbReference>
<proteinExistence type="predicted"/>
<evidence type="ECO:0000313" key="2">
    <source>
        <dbReference type="EMBL" id="QPI61149.1"/>
    </source>
</evidence>
<dbReference type="InterPro" id="IPR011042">
    <property type="entry name" value="6-blade_b-propeller_TolB-like"/>
</dbReference>
<evidence type="ECO:0000259" key="1">
    <source>
        <dbReference type="Pfam" id="PF08450"/>
    </source>
</evidence>
<dbReference type="Proteomes" id="UP000663421">
    <property type="component" value="Chromosome"/>
</dbReference>
<name>A0ABX6WIG4_STRMQ</name>
<organism evidence="2 3">
    <name type="scientific">Streptomyces malaysiensis</name>
    <dbReference type="NCBI Taxonomy" id="92644"/>
    <lineage>
        <taxon>Bacteria</taxon>
        <taxon>Bacillati</taxon>
        <taxon>Actinomycetota</taxon>
        <taxon>Actinomycetes</taxon>
        <taxon>Kitasatosporales</taxon>
        <taxon>Streptomycetaceae</taxon>
        <taxon>Streptomyces</taxon>
        <taxon>Streptomyces violaceusniger group</taxon>
    </lineage>
</organism>
<dbReference type="InterPro" id="IPR051262">
    <property type="entry name" value="SMP-30/CGR1_Lactonase"/>
</dbReference>
<sequence>MEGTTLTDPTNPLDGFSITQDDFDYVGTDLRRPECILAEPDGTLWSADARGGVMRIAADGTQRLITQSTALAGLTTDDAGSRLVDGTLPNGLAFDREGDFLVSNFGTDRLEHMTRDGRTTPIFETLDGGPIGKVNFVCRDSQDRVWVTVSTKAHDWRRQLTPEVEDGQLLVYTDGKLRVVADGLRFANECKLDAAEEYIYVAQTCGRNILRFRIQEDGSLADREVYGPEDHGRFIDGIAFDSFGNLWGTYIFTDGIFAITPERDVRILFDDSTPEEIERFDRRFRAGTVDMDLMLSMGGPVATWCASVTFGGPDLRDVYVGSLRQTRLPHFRSPVAGLPLVHWSEMAGR</sequence>
<dbReference type="EMBL" id="CP065050">
    <property type="protein sequence ID" value="QPI61149.1"/>
    <property type="molecule type" value="Genomic_DNA"/>
</dbReference>
<feature type="domain" description="SMP-30/Gluconolactonase/LRE-like region" evidence="1">
    <location>
        <begin position="74"/>
        <end position="263"/>
    </location>
</feature>
<evidence type="ECO:0000313" key="3">
    <source>
        <dbReference type="Proteomes" id="UP000663421"/>
    </source>
</evidence>
<dbReference type="SUPFAM" id="SSF63829">
    <property type="entry name" value="Calcium-dependent phosphotriesterase"/>
    <property type="match status" value="1"/>
</dbReference>
<gene>
    <name evidence="2" type="ORF">I1A49_45135</name>
</gene>
<dbReference type="InterPro" id="IPR013658">
    <property type="entry name" value="SGL"/>
</dbReference>
<dbReference type="Pfam" id="PF08450">
    <property type="entry name" value="SGL"/>
    <property type="match status" value="1"/>
</dbReference>
<dbReference type="PANTHER" id="PTHR47572">
    <property type="entry name" value="LIPOPROTEIN-RELATED"/>
    <property type="match status" value="1"/>
</dbReference>
<protein>
    <submittedName>
        <fullName evidence="2">SMP-30/gluconolactonase/LRE family protein</fullName>
    </submittedName>
</protein>